<keyword evidence="1" id="KW-0812">Transmembrane</keyword>
<dbReference type="EMBL" id="DUZY01000004">
    <property type="protein sequence ID" value="DAD35145.1"/>
    <property type="molecule type" value="Genomic_DNA"/>
</dbReference>
<accession>A0A822YVL2</accession>
<name>A0A822YVL2_NELNU</name>
<feature type="transmembrane region" description="Helical" evidence="1">
    <location>
        <begin position="12"/>
        <end position="34"/>
    </location>
</feature>
<gene>
    <name evidence="2" type="ORF">HUJ06_005785</name>
</gene>
<evidence type="ECO:0000313" key="2">
    <source>
        <dbReference type="EMBL" id="DAD35145.1"/>
    </source>
</evidence>
<protein>
    <submittedName>
        <fullName evidence="2">Uncharacterized protein</fullName>
    </submittedName>
</protein>
<keyword evidence="1" id="KW-1133">Transmembrane helix</keyword>
<reference evidence="2 3" key="1">
    <citation type="journal article" date="2020" name="Mol. Biol. Evol.">
        <title>Distinct Expression and Methylation Patterns for Genes with Different Fates following a Single Whole-Genome Duplication in Flowering Plants.</title>
        <authorList>
            <person name="Shi T."/>
            <person name="Rahmani R.S."/>
            <person name="Gugger P.F."/>
            <person name="Wang M."/>
            <person name="Li H."/>
            <person name="Zhang Y."/>
            <person name="Li Z."/>
            <person name="Wang Q."/>
            <person name="Van de Peer Y."/>
            <person name="Marchal K."/>
            <person name="Chen J."/>
        </authorList>
    </citation>
    <scope>NUCLEOTIDE SEQUENCE [LARGE SCALE GENOMIC DNA]</scope>
    <source>
        <tissue evidence="2">Leaf</tissue>
    </source>
</reference>
<organism evidence="2 3">
    <name type="scientific">Nelumbo nucifera</name>
    <name type="common">Sacred lotus</name>
    <dbReference type="NCBI Taxonomy" id="4432"/>
    <lineage>
        <taxon>Eukaryota</taxon>
        <taxon>Viridiplantae</taxon>
        <taxon>Streptophyta</taxon>
        <taxon>Embryophyta</taxon>
        <taxon>Tracheophyta</taxon>
        <taxon>Spermatophyta</taxon>
        <taxon>Magnoliopsida</taxon>
        <taxon>Proteales</taxon>
        <taxon>Nelumbonaceae</taxon>
        <taxon>Nelumbo</taxon>
    </lineage>
</organism>
<dbReference type="Proteomes" id="UP000607653">
    <property type="component" value="Unassembled WGS sequence"/>
</dbReference>
<comment type="caution">
    <text evidence="2">The sequence shown here is derived from an EMBL/GenBank/DDBJ whole genome shotgun (WGS) entry which is preliminary data.</text>
</comment>
<evidence type="ECO:0000313" key="3">
    <source>
        <dbReference type="Proteomes" id="UP000607653"/>
    </source>
</evidence>
<dbReference type="AlphaFoldDB" id="A0A822YVL2"/>
<sequence length="76" mass="8726">MAWLIGDEVNTSWFLVSAFTSVLYHFIAHWLTAISEITPTAMSIFGEYEISSSNLIYYLVEKLTCICWGNVYVYTT</sequence>
<keyword evidence="1" id="KW-0472">Membrane</keyword>
<feature type="transmembrane region" description="Helical" evidence="1">
    <location>
        <begin position="55"/>
        <end position="74"/>
    </location>
</feature>
<keyword evidence="3" id="KW-1185">Reference proteome</keyword>
<evidence type="ECO:0000256" key="1">
    <source>
        <dbReference type="SAM" id="Phobius"/>
    </source>
</evidence>
<proteinExistence type="predicted"/>